<proteinExistence type="predicted"/>
<keyword evidence="3" id="KW-1185">Reference proteome</keyword>
<dbReference type="GO" id="GO:0006508">
    <property type="term" value="P:proteolysis"/>
    <property type="evidence" value="ECO:0007669"/>
    <property type="project" value="InterPro"/>
</dbReference>
<dbReference type="Gene3D" id="3.90.226.10">
    <property type="entry name" value="2-enoyl-CoA Hydratase, Chain A, domain 1"/>
    <property type="match status" value="1"/>
</dbReference>
<gene>
    <name evidence="2" type="ORF">BTO18_06965</name>
</gene>
<evidence type="ECO:0000313" key="3">
    <source>
        <dbReference type="Proteomes" id="UP000238882"/>
    </source>
</evidence>
<reference evidence="2 3" key="1">
    <citation type="submission" date="2016-12" db="EMBL/GenBank/DDBJ databases">
        <title>Trade-off between light-utilization and light-protection in marine flavobacteria.</title>
        <authorList>
            <person name="Kumagai Y."/>
            <person name="Yoshizawa S."/>
            <person name="Kogure K."/>
            <person name="Iwasaki W."/>
        </authorList>
    </citation>
    <scope>NUCLEOTIDE SEQUENCE [LARGE SCALE GENOMIC DNA]</scope>
    <source>
        <strain evidence="2 3">NBRC 108759</strain>
    </source>
</reference>
<dbReference type="InterPro" id="IPR005151">
    <property type="entry name" value="Tail-specific_protease"/>
</dbReference>
<dbReference type="EMBL" id="MSCN01000001">
    <property type="protein sequence ID" value="PQJ78935.1"/>
    <property type="molecule type" value="Genomic_DNA"/>
</dbReference>
<dbReference type="Proteomes" id="UP000238882">
    <property type="component" value="Unassembled WGS sequence"/>
</dbReference>
<evidence type="ECO:0000259" key="1">
    <source>
        <dbReference type="Pfam" id="PF03572"/>
    </source>
</evidence>
<dbReference type="Pfam" id="PF03572">
    <property type="entry name" value="Peptidase_S41"/>
    <property type="match status" value="1"/>
</dbReference>
<evidence type="ECO:0000313" key="2">
    <source>
        <dbReference type="EMBL" id="PQJ78935.1"/>
    </source>
</evidence>
<accession>A0A2S7WMU2</accession>
<name>A0A2S7WMU2_9FLAO</name>
<feature type="domain" description="Tail specific protease" evidence="1">
    <location>
        <begin position="220"/>
        <end position="360"/>
    </location>
</feature>
<dbReference type="OrthoDB" id="9812068at2"/>
<protein>
    <recommendedName>
        <fullName evidence="1">Tail specific protease domain-containing protein</fullName>
    </recommendedName>
</protein>
<dbReference type="GO" id="GO:0008236">
    <property type="term" value="F:serine-type peptidase activity"/>
    <property type="evidence" value="ECO:0007669"/>
    <property type="project" value="InterPro"/>
</dbReference>
<dbReference type="PANTHER" id="PTHR11261">
    <property type="entry name" value="INTERPHOTORECEPTOR RETINOID-BINDING PROTEIN"/>
    <property type="match status" value="1"/>
</dbReference>
<dbReference type="Gene3D" id="3.30.750.44">
    <property type="match status" value="1"/>
</dbReference>
<comment type="caution">
    <text evidence="2">The sequence shown here is derived from an EMBL/GenBank/DDBJ whole genome shotgun (WGS) entry which is preliminary data.</text>
</comment>
<dbReference type="PANTHER" id="PTHR11261:SF3">
    <property type="entry name" value="RETINOL-BINDING PROTEIN 3"/>
    <property type="match status" value="1"/>
</dbReference>
<dbReference type="InterPro" id="IPR029045">
    <property type="entry name" value="ClpP/crotonase-like_dom_sf"/>
</dbReference>
<sequence length="414" mass="47556">MKTSKLCIALFFISNITFSQNKSLSNSIDISQVKQDFNILIDNIKNYYLYLDEDVVDLNCIKNYYSNQIKDLKTLEEVTLFFEHILYEFHDNHFLLNTNNNKSYRTFSPIYLSEKNNKFFIENVWASNIMNLKTNILKAEVISFNGVDYNKAIQDFPIFCTDKTNPKVRAYIINKIIYGTYNNPRILKLKLTNGTYFTLDIDKLILKNTSSLISTKTINNIGVITINNSLGNNKLISVFDKALNELSNTKAIILDLRNTVSGGNTYVAKGIMSRFIGKEKPYQKHLLLESFDSQPKIKRTFVEYVTPRGIQYKKTLIVLSGRWTGSMGEGLTIGLDGLKRATIIGTEMRKLLGAVYTIPLKNFSFAYNMPAEKLFHINSTPREDFIPENYVNQTKIDKDEFLSIAIKIININKN</sequence>
<organism evidence="2 3">
    <name type="scientific">Polaribacter porphyrae</name>
    <dbReference type="NCBI Taxonomy" id="1137780"/>
    <lineage>
        <taxon>Bacteria</taxon>
        <taxon>Pseudomonadati</taxon>
        <taxon>Bacteroidota</taxon>
        <taxon>Flavobacteriia</taxon>
        <taxon>Flavobacteriales</taxon>
        <taxon>Flavobacteriaceae</taxon>
    </lineage>
</organism>
<dbReference type="RefSeq" id="WP_105015533.1">
    <property type="nucleotide sequence ID" value="NZ_MSCN01000001.1"/>
</dbReference>
<dbReference type="AlphaFoldDB" id="A0A2S7WMU2"/>
<dbReference type="SUPFAM" id="SSF52096">
    <property type="entry name" value="ClpP/crotonase"/>
    <property type="match status" value="1"/>
</dbReference>